<dbReference type="CDD" id="cd01562">
    <property type="entry name" value="Thr-dehyd"/>
    <property type="match status" value="1"/>
</dbReference>
<keyword evidence="6 12" id="KW-0412">Isoleucine biosynthesis</keyword>
<evidence type="ECO:0000256" key="1">
    <source>
        <dbReference type="ARBA" id="ARBA00001274"/>
    </source>
</evidence>
<dbReference type="InterPro" id="IPR000634">
    <property type="entry name" value="Ser/Thr_deHydtase_PyrdxlP-BS"/>
</dbReference>
<dbReference type="Pfam" id="PF00291">
    <property type="entry name" value="PALP"/>
    <property type="match status" value="1"/>
</dbReference>
<comment type="subunit">
    <text evidence="12">Homotetramer.</text>
</comment>
<dbReference type="Proteomes" id="UP000886752">
    <property type="component" value="Unassembled WGS sequence"/>
</dbReference>
<evidence type="ECO:0000256" key="10">
    <source>
        <dbReference type="ARBA" id="ARBA00023304"/>
    </source>
</evidence>
<comment type="function">
    <text evidence="11 12">Catalyzes the anaerobic formation of alpha-ketobutyrate and ammonia from threonine in a two-step reaction. The first step involved a dehydration of threonine and a production of enamine intermediates (aminocrotonate), which tautomerizes to its imine form (iminobutyrate). Both intermediates are unstable and short-lived. The second step is the nonenzymatic hydrolysis of the enamine/imine intermediates to form 2-ketobutyrate and free ammonia. In the low water environment of the cell, the second step is accelerated by RidA.</text>
</comment>
<proteinExistence type="inferred from homology"/>
<evidence type="ECO:0000259" key="13">
    <source>
        <dbReference type="PROSITE" id="PS51672"/>
    </source>
</evidence>
<name>A0A9D1PVM4_9BACT</name>
<evidence type="ECO:0000256" key="9">
    <source>
        <dbReference type="ARBA" id="ARBA00023239"/>
    </source>
</evidence>
<evidence type="ECO:0000256" key="5">
    <source>
        <dbReference type="ARBA" id="ARBA00022605"/>
    </source>
</evidence>
<dbReference type="GO" id="GO:0006565">
    <property type="term" value="P:L-serine catabolic process"/>
    <property type="evidence" value="ECO:0007669"/>
    <property type="project" value="TreeGrafter"/>
</dbReference>
<dbReference type="SUPFAM" id="SSF55021">
    <property type="entry name" value="ACT-like"/>
    <property type="match status" value="2"/>
</dbReference>
<evidence type="ECO:0000256" key="7">
    <source>
        <dbReference type="ARBA" id="ARBA00022737"/>
    </source>
</evidence>
<dbReference type="FunFam" id="3.40.50.1100:FF:000008">
    <property type="entry name" value="L-threonine dehydratase"/>
    <property type="match status" value="1"/>
</dbReference>
<evidence type="ECO:0000256" key="3">
    <source>
        <dbReference type="ARBA" id="ARBA00004810"/>
    </source>
</evidence>
<dbReference type="PROSITE" id="PS51672">
    <property type="entry name" value="ACT_LIKE"/>
    <property type="match status" value="1"/>
</dbReference>
<comment type="catalytic activity">
    <reaction evidence="1 12">
        <text>L-threonine = 2-oxobutanoate + NH4(+)</text>
        <dbReference type="Rhea" id="RHEA:22108"/>
        <dbReference type="ChEBI" id="CHEBI:16763"/>
        <dbReference type="ChEBI" id="CHEBI:28938"/>
        <dbReference type="ChEBI" id="CHEBI:57926"/>
        <dbReference type="EC" id="4.3.1.19"/>
    </reaction>
</comment>
<dbReference type="InterPro" id="IPR050147">
    <property type="entry name" value="Ser/Thr_Dehydratase"/>
</dbReference>
<dbReference type="PROSITE" id="PS00165">
    <property type="entry name" value="DEHYDRATASE_SER_THR"/>
    <property type="match status" value="1"/>
</dbReference>
<dbReference type="NCBIfam" id="TIGR01124">
    <property type="entry name" value="ilvA_2Cterm"/>
    <property type="match status" value="1"/>
</dbReference>
<evidence type="ECO:0000256" key="4">
    <source>
        <dbReference type="ARBA" id="ARBA00010869"/>
    </source>
</evidence>
<reference evidence="14" key="1">
    <citation type="journal article" date="2021" name="PeerJ">
        <title>Extensive microbial diversity within the chicken gut microbiome revealed by metagenomics and culture.</title>
        <authorList>
            <person name="Gilroy R."/>
            <person name="Ravi A."/>
            <person name="Getino M."/>
            <person name="Pursley I."/>
            <person name="Horton D.L."/>
            <person name="Alikhan N.F."/>
            <person name="Baker D."/>
            <person name="Gharbi K."/>
            <person name="Hall N."/>
            <person name="Watson M."/>
            <person name="Adriaenssens E.M."/>
            <person name="Foster-Nyarko E."/>
            <person name="Jarju S."/>
            <person name="Secka A."/>
            <person name="Antonio M."/>
            <person name="Oren A."/>
            <person name="Chaudhuri R.R."/>
            <person name="La Ragione R."/>
            <person name="Hildebrand F."/>
            <person name="Pallen M.J."/>
        </authorList>
    </citation>
    <scope>NUCLEOTIDE SEQUENCE</scope>
    <source>
        <strain evidence="14">ChiHecec2B26-446</strain>
    </source>
</reference>
<dbReference type="InterPro" id="IPR038110">
    <property type="entry name" value="TD_ACT-like_sf"/>
</dbReference>
<evidence type="ECO:0000256" key="8">
    <source>
        <dbReference type="ARBA" id="ARBA00022898"/>
    </source>
</evidence>
<keyword evidence="10 12" id="KW-0100">Branched-chain amino acid biosynthesis</keyword>
<dbReference type="InterPro" id="IPR005787">
    <property type="entry name" value="Thr_deHydtase_biosynth"/>
</dbReference>
<dbReference type="GO" id="GO:0004794">
    <property type="term" value="F:threonine deaminase activity"/>
    <property type="evidence" value="ECO:0007669"/>
    <property type="project" value="UniProtKB-UniRule"/>
</dbReference>
<dbReference type="GO" id="GO:0030170">
    <property type="term" value="F:pyridoxal phosphate binding"/>
    <property type="evidence" value="ECO:0007669"/>
    <property type="project" value="InterPro"/>
</dbReference>
<dbReference type="PANTHER" id="PTHR48078:SF11">
    <property type="entry name" value="THREONINE DEHYDRATASE, MITOCHONDRIAL"/>
    <property type="match status" value="1"/>
</dbReference>
<dbReference type="InterPro" id="IPR036052">
    <property type="entry name" value="TrpB-like_PALP_sf"/>
</dbReference>
<evidence type="ECO:0000256" key="12">
    <source>
        <dbReference type="RuleBase" id="RU362012"/>
    </source>
</evidence>
<accession>A0A9D1PVM4</accession>
<organism evidence="14 15">
    <name type="scientific">Candidatus Desulfovibrio intestinipullorum</name>
    <dbReference type="NCBI Taxonomy" id="2838536"/>
    <lineage>
        <taxon>Bacteria</taxon>
        <taxon>Pseudomonadati</taxon>
        <taxon>Thermodesulfobacteriota</taxon>
        <taxon>Desulfovibrionia</taxon>
        <taxon>Desulfovibrionales</taxon>
        <taxon>Desulfovibrionaceae</taxon>
        <taxon>Desulfovibrio</taxon>
    </lineage>
</organism>
<dbReference type="CDD" id="cd04907">
    <property type="entry name" value="ACT_ThrD-I_2"/>
    <property type="match status" value="1"/>
</dbReference>
<reference evidence="14" key="2">
    <citation type="submission" date="2021-04" db="EMBL/GenBank/DDBJ databases">
        <authorList>
            <person name="Gilroy R."/>
        </authorList>
    </citation>
    <scope>NUCLEOTIDE SEQUENCE</scope>
    <source>
        <strain evidence="14">ChiHecec2B26-446</strain>
    </source>
</reference>
<dbReference type="PANTHER" id="PTHR48078">
    <property type="entry name" value="THREONINE DEHYDRATASE, MITOCHONDRIAL-RELATED"/>
    <property type="match status" value="1"/>
</dbReference>
<dbReference type="GO" id="GO:0006567">
    <property type="term" value="P:L-threonine catabolic process"/>
    <property type="evidence" value="ECO:0007669"/>
    <property type="project" value="TreeGrafter"/>
</dbReference>
<dbReference type="EMBL" id="DXHV01000031">
    <property type="protein sequence ID" value="HIW00061.1"/>
    <property type="molecule type" value="Genomic_DNA"/>
</dbReference>
<keyword evidence="7" id="KW-0677">Repeat</keyword>
<evidence type="ECO:0000313" key="15">
    <source>
        <dbReference type="Proteomes" id="UP000886752"/>
    </source>
</evidence>
<evidence type="ECO:0000256" key="6">
    <source>
        <dbReference type="ARBA" id="ARBA00022624"/>
    </source>
</evidence>
<dbReference type="NCBIfam" id="NF006674">
    <property type="entry name" value="PRK09224.1"/>
    <property type="match status" value="1"/>
</dbReference>
<comment type="pathway">
    <text evidence="3 12">Amino-acid biosynthesis; L-isoleucine biosynthesis; 2-oxobutanoate from L-threonine: step 1/1.</text>
</comment>
<dbReference type="Pfam" id="PF00585">
    <property type="entry name" value="Thr_dehydrat_C"/>
    <property type="match status" value="2"/>
</dbReference>
<comment type="caution">
    <text evidence="14">The sequence shown here is derived from an EMBL/GenBank/DDBJ whole genome shotgun (WGS) entry which is preliminary data.</text>
</comment>
<dbReference type="Gene3D" id="3.40.1020.10">
    <property type="entry name" value="Biosynthetic Threonine Deaminase, Domain 3"/>
    <property type="match status" value="1"/>
</dbReference>
<protein>
    <recommendedName>
        <fullName evidence="12">L-threonine dehydratase</fullName>
        <ecNumber evidence="12">4.3.1.19</ecNumber>
    </recommendedName>
    <alternativeName>
        <fullName evidence="12">Threonine deaminase</fullName>
    </alternativeName>
</protein>
<dbReference type="SUPFAM" id="SSF53686">
    <property type="entry name" value="Tryptophan synthase beta subunit-like PLP-dependent enzymes"/>
    <property type="match status" value="1"/>
</dbReference>
<dbReference type="InterPro" id="IPR001926">
    <property type="entry name" value="TrpB-like_PALP"/>
</dbReference>
<comment type="similarity">
    <text evidence="4 12">Belongs to the serine/threonine dehydratase family.</text>
</comment>
<keyword evidence="9 12" id="KW-0456">Lyase</keyword>
<keyword evidence="8 12" id="KW-0663">Pyridoxal phosphate</keyword>
<evidence type="ECO:0000256" key="11">
    <source>
        <dbReference type="ARBA" id="ARBA00025527"/>
    </source>
</evidence>
<evidence type="ECO:0000256" key="2">
    <source>
        <dbReference type="ARBA" id="ARBA00001933"/>
    </source>
</evidence>
<dbReference type="InterPro" id="IPR045865">
    <property type="entry name" value="ACT-like_dom_sf"/>
</dbReference>
<dbReference type="EC" id="4.3.1.19" evidence="12"/>
<feature type="domain" description="ACT-like" evidence="13">
    <location>
        <begin position="422"/>
        <end position="496"/>
    </location>
</feature>
<evidence type="ECO:0000313" key="14">
    <source>
        <dbReference type="EMBL" id="HIW00061.1"/>
    </source>
</evidence>
<dbReference type="Gene3D" id="3.40.50.1100">
    <property type="match status" value="2"/>
</dbReference>
<comment type="cofactor">
    <cofactor evidence="2 12">
        <name>pyridoxal 5'-phosphate</name>
        <dbReference type="ChEBI" id="CHEBI:597326"/>
    </cofactor>
</comment>
<keyword evidence="5 12" id="KW-0028">Amino-acid biosynthesis</keyword>
<gene>
    <name evidence="12 14" type="primary">ilvA</name>
    <name evidence="14" type="ORF">H9894_02585</name>
</gene>
<dbReference type="InterPro" id="IPR001721">
    <property type="entry name" value="TD_ACT-like"/>
</dbReference>
<sequence>MNDYLKKILLSRVYDVAVETPLEQAEILSRRLDNVVLLKREDTQPVFSFKLRGAYNKMAQLSREELDRGVIAASAGNHAQGVALSARHLGCKATIVMPETSPGIKVHAVERLGGKVVLSGESFSDCAQKTKELIKETGAVFIPPFDDEDVIAGQGTIAMEILRQNPGPLDAVFVPIGGGGLAAGVGVYIKQLRPEVKVIGVEPVDSDDMRRSIAAGRPVEMREVGLFADGVAVKLVGEKTFEICRDCLDDIVLVDTDAICSAIKDIFEDTRVVAEPAGALSLAGLKAYAAEHDLHGKRLAAIVSGANMNFDRLGYVTDRAAIGSDSEALIAVDIPEKIGSFRTLIHSIGKRNITEVCTRFSDPQCGHVLLGLSLSSAGEKQTIIEDLRKQGFGVVDMSDNELAKLHIRHLVGGNAPLIKNEKLYRFIFPEHPGALLNFIDAMHMNFNITLFQYRYHGADFGRVLVGIDVPPEKAVAFQDFLDRVRLMGYPYVDETSNEAYRLFLGWHEM</sequence>
<dbReference type="AlphaFoldDB" id="A0A9D1PVM4"/>
<dbReference type="GO" id="GO:0003941">
    <property type="term" value="F:L-serine ammonia-lyase activity"/>
    <property type="evidence" value="ECO:0007669"/>
    <property type="project" value="TreeGrafter"/>
</dbReference>
<dbReference type="GO" id="GO:0009097">
    <property type="term" value="P:isoleucine biosynthetic process"/>
    <property type="evidence" value="ECO:0007669"/>
    <property type="project" value="UniProtKB-UniRule"/>
</dbReference>